<dbReference type="Proteomes" id="UP000887576">
    <property type="component" value="Unplaced"/>
</dbReference>
<evidence type="ECO:0000313" key="1">
    <source>
        <dbReference type="Proteomes" id="UP000887576"/>
    </source>
</evidence>
<dbReference type="WBParaSite" id="JU765_v2.g19367.t1">
    <property type="protein sequence ID" value="JU765_v2.g19367.t1"/>
    <property type="gene ID" value="JU765_v2.g19367"/>
</dbReference>
<organism evidence="1 2">
    <name type="scientific">Panagrolaimus sp. JU765</name>
    <dbReference type="NCBI Taxonomy" id="591449"/>
    <lineage>
        <taxon>Eukaryota</taxon>
        <taxon>Metazoa</taxon>
        <taxon>Ecdysozoa</taxon>
        <taxon>Nematoda</taxon>
        <taxon>Chromadorea</taxon>
        <taxon>Rhabditida</taxon>
        <taxon>Tylenchina</taxon>
        <taxon>Panagrolaimomorpha</taxon>
        <taxon>Panagrolaimoidea</taxon>
        <taxon>Panagrolaimidae</taxon>
        <taxon>Panagrolaimus</taxon>
    </lineage>
</organism>
<reference evidence="2" key="1">
    <citation type="submission" date="2022-11" db="UniProtKB">
        <authorList>
            <consortium name="WormBaseParasite"/>
        </authorList>
    </citation>
    <scope>IDENTIFICATION</scope>
</reference>
<proteinExistence type="predicted"/>
<sequence>MVSVSTQLPKELPKVSAQKSVGVVVENSYAPVRNRLAEQDQRPMNQTYTIGTRQLMAPSAKPRERSCSIDSDIADYSIQGALSGLFPRTFAKPNGASPTPTRNPSNGHGSLTRIFSTKLPSLEGCSPERKCCQRTFGRAQMDLQKYKDNLKSSINSM</sequence>
<name>A0AC34QTS1_9BILA</name>
<protein>
    <submittedName>
        <fullName evidence="2">Uncharacterized protein</fullName>
    </submittedName>
</protein>
<accession>A0AC34QTS1</accession>
<evidence type="ECO:0000313" key="2">
    <source>
        <dbReference type="WBParaSite" id="JU765_v2.g19367.t1"/>
    </source>
</evidence>